<reference evidence="1 2" key="1">
    <citation type="submission" date="2020-08" db="EMBL/GenBank/DDBJ databases">
        <title>Genome public.</title>
        <authorList>
            <person name="Liu C."/>
            <person name="Sun Q."/>
        </authorList>
    </citation>
    <scope>NUCLEOTIDE SEQUENCE [LARGE SCALE GENOMIC DNA]</scope>
    <source>
        <strain evidence="1 2">NSJ-26</strain>
    </source>
</reference>
<dbReference type="InterPro" id="IPR001611">
    <property type="entry name" value="Leu-rich_rpt"/>
</dbReference>
<dbReference type="InterPro" id="IPR015943">
    <property type="entry name" value="WD40/YVTN_repeat-like_dom_sf"/>
</dbReference>
<gene>
    <name evidence="1" type="ORF">H8689_09275</name>
</gene>
<evidence type="ECO:0000313" key="1">
    <source>
        <dbReference type="EMBL" id="MBC8591298.1"/>
    </source>
</evidence>
<dbReference type="PANTHER" id="PTHR47197">
    <property type="entry name" value="PROTEIN NIRF"/>
    <property type="match status" value="1"/>
</dbReference>
<dbReference type="PROSITE" id="PS51450">
    <property type="entry name" value="LRR"/>
    <property type="match status" value="1"/>
</dbReference>
<dbReference type="PANTHER" id="PTHR47197:SF3">
    <property type="entry name" value="DIHYDRO-HEME D1 DEHYDROGENASE"/>
    <property type="match status" value="1"/>
</dbReference>
<dbReference type="SUPFAM" id="SSF51004">
    <property type="entry name" value="C-terminal (heme d1) domain of cytochrome cd1-nitrite reductase"/>
    <property type="match status" value="1"/>
</dbReference>
<dbReference type="AlphaFoldDB" id="A0A926IP46"/>
<name>A0A926IP46_9FIRM</name>
<dbReference type="RefSeq" id="WP_249324166.1">
    <property type="nucleotide sequence ID" value="NZ_JACRTK010000004.1"/>
</dbReference>
<dbReference type="Gene3D" id="2.130.10.10">
    <property type="entry name" value="YVTN repeat-like/Quinoprotein amine dehydrogenase"/>
    <property type="match status" value="1"/>
</dbReference>
<dbReference type="InterPro" id="IPR011964">
    <property type="entry name" value="YVTN_b-propeller_repeat"/>
</dbReference>
<evidence type="ECO:0000313" key="2">
    <source>
        <dbReference type="Proteomes" id="UP000601522"/>
    </source>
</evidence>
<keyword evidence="2" id="KW-1185">Reference proteome</keyword>
<proteinExistence type="predicted"/>
<dbReference type="NCBIfam" id="TIGR02276">
    <property type="entry name" value="beta_rpt_yvtn"/>
    <property type="match status" value="1"/>
</dbReference>
<sequence>MGFEKIITANYGDDTLTIVEGKYPFKTSTVSLKELTFKDKKILRDRIGPMDLTMDKSGNLLVINSYDDTLFYIDLANNQILHIVELGRCPVEIKLYEDNIYIINCDSNSISLIDSKTLDIIENIPVGNKPTSIEVDEFDDKIYITNEGGNSISTLDSSGKIGYIKLKDKPLKLKIEDNTIFILALLNNGSFNCSRIYALDRKKYKNLWSLDFKGVFFDFIKIGEDAFYLTNPEDGYLYELNIKNKLVEKKIYLGGLPSNIISHNKKEIYINDLLNNKIIIVDILEDMVKHKIRVGKEPYGILLL</sequence>
<organism evidence="1 2">
    <name type="scientific">Wansuia hejianensis</name>
    <dbReference type="NCBI Taxonomy" id="2763667"/>
    <lineage>
        <taxon>Bacteria</taxon>
        <taxon>Bacillati</taxon>
        <taxon>Bacillota</taxon>
        <taxon>Clostridia</taxon>
        <taxon>Lachnospirales</taxon>
        <taxon>Lachnospiraceae</taxon>
        <taxon>Wansuia</taxon>
    </lineage>
</organism>
<dbReference type="Proteomes" id="UP000601522">
    <property type="component" value="Unassembled WGS sequence"/>
</dbReference>
<dbReference type="EMBL" id="JACRTK010000004">
    <property type="protein sequence ID" value="MBC8591298.1"/>
    <property type="molecule type" value="Genomic_DNA"/>
</dbReference>
<accession>A0A926IP46</accession>
<dbReference type="InterPro" id="IPR051200">
    <property type="entry name" value="Host-pathogen_enzymatic-act"/>
</dbReference>
<dbReference type="InterPro" id="IPR011048">
    <property type="entry name" value="Haem_d1_sf"/>
</dbReference>
<comment type="caution">
    <text evidence="1">The sequence shown here is derived from an EMBL/GenBank/DDBJ whole genome shotgun (WGS) entry which is preliminary data.</text>
</comment>
<protein>
    <submittedName>
        <fullName evidence="1">YncE family protein</fullName>
    </submittedName>
</protein>